<feature type="transmembrane region" description="Helical" evidence="13">
    <location>
        <begin position="212"/>
        <end position="232"/>
    </location>
</feature>
<gene>
    <name evidence="15" type="ORF">Q5P01_019316</name>
</gene>
<evidence type="ECO:0000256" key="7">
    <source>
        <dbReference type="ARBA" id="ARBA00023040"/>
    </source>
</evidence>
<evidence type="ECO:0000256" key="3">
    <source>
        <dbReference type="ARBA" id="ARBA00022606"/>
    </source>
</evidence>
<dbReference type="GO" id="GO:0004930">
    <property type="term" value="F:G protein-coupled receptor activity"/>
    <property type="evidence" value="ECO:0007669"/>
    <property type="project" value="UniProtKB-KW"/>
</dbReference>
<dbReference type="InterPro" id="IPR000725">
    <property type="entry name" value="Olfact_rcpt"/>
</dbReference>
<dbReference type="InterPro" id="IPR000276">
    <property type="entry name" value="GPCR_Rhodpsn"/>
</dbReference>
<dbReference type="SUPFAM" id="SSF81321">
    <property type="entry name" value="Family A G protein-coupled receptor-like"/>
    <property type="match status" value="1"/>
</dbReference>
<evidence type="ECO:0000256" key="4">
    <source>
        <dbReference type="ARBA" id="ARBA00022692"/>
    </source>
</evidence>
<evidence type="ECO:0000259" key="14">
    <source>
        <dbReference type="PROSITE" id="PS50262"/>
    </source>
</evidence>
<keyword evidence="8 13" id="KW-0472">Membrane</keyword>
<dbReference type="InterPro" id="IPR052921">
    <property type="entry name" value="GPCR1_Superfamily_Member"/>
</dbReference>
<feature type="transmembrane region" description="Helical" evidence="13">
    <location>
        <begin position="147"/>
        <end position="170"/>
    </location>
</feature>
<feature type="transmembrane region" description="Helical" evidence="13">
    <location>
        <begin position="105"/>
        <end position="127"/>
    </location>
</feature>
<dbReference type="PRINTS" id="PR00237">
    <property type="entry name" value="GPCRRHODOPSN"/>
</dbReference>
<feature type="transmembrane region" description="Helical" evidence="13">
    <location>
        <begin position="12"/>
        <end position="31"/>
    </location>
</feature>
<evidence type="ECO:0000256" key="6">
    <source>
        <dbReference type="ARBA" id="ARBA00022989"/>
    </source>
</evidence>
<evidence type="ECO:0000256" key="13">
    <source>
        <dbReference type="SAM" id="Phobius"/>
    </source>
</evidence>
<dbReference type="GO" id="GO:0005549">
    <property type="term" value="F:odorant binding"/>
    <property type="evidence" value="ECO:0007669"/>
    <property type="project" value="TreeGrafter"/>
</dbReference>
<dbReference type="FunFam" id="1.20.1070.10:FF:000024">
    <property type="entry name" value="Olfactory receptor"/>
    <property type="match status" value="1"/>
</dbReference>
<comment type="caution">
    <text evidence="15">The sequence shown here is derived from an EMBL/GenBank/DDBJ whole genome shotgun (WGS) entry which is preliminary data.</text>
</comment>
<evidence type="ECO:0000256" key="2">
    <source>
        <dbReference type="ARBA" id="ARBA00022475"/>
    </source>
</evidence>
<name>A0AA88S6V6_CHASR</name>
<evidence type="ECO:0000256" key="9">
    <source>
        <dbReference type="ARBA" id="ARBA00023157"/>
    </source>
</evidence>
<keyword evidence="16" id="KW-1185">Reference proteome</keyword>
<proteinExistence type="predicted"/>
<dbReference type="GO" id="GO:0004984">
    <property type="term" value="F:olfactory receptor activity"/>
    <property type="evidence" value="ECO:0007669"/>
    <property type="project" value="InterPro"/>
</dbReference>
<keyword evidence="5" id="KW-0552">Olfaction</keyword>
<feature type="domain" description="G-protein coupled receptors family 1 profile" evidence="14">
    <location>
        <begin position="48"/>
        <end position="296"/>
    </location>
</feature>
<keyword evidence="10" id="KW-0675">Receptor</keyword>
<reference evidence="15" key="1">
    <citation type="submission" date="2023-07" db="EMBL/GenBank/DDBJ databases">
        <title>Chromosome-level Genome Assembly of Striped Snakehead (Channa striata).</title>
        <authorList>
            <person name="Liu H."/>
        </authorList>
    </citation>
    <scope>NUCLEOTIDE SEQUENCE</scope>
    <source>
        <strain evidence="15">Gz</strain>
        <tissue evidence="15">Muscle</tissue>
    </source>
</reference>
<keyword evidence="12" id="KW-0807">Transducer</keyword>
<dbReference type="InterPro" id="IPR017452">
    <property type="entry name" value="GPCR_Rhodpsn_7TM"/>
</dbReference>
<dbReference type="Gene3D" id="1.20.1070.10">
    <property type="entry name" value="Rhodopsin 7-helix transmembrane proteins"/>
    <property type="match status" value="1"/>
</dbReference>
<feature type="transmembrane region" description="Helical" evidence="13">
    <location>
        <begin position="67"/>
        <end position="85"/>
    </location>
</feature>
<keyword evidence="11" id="KW-0325">Glycoprotein</keyword>
<comment type="subcellular location">
    <subcellularLocation>
        <location evidence="1">Cell membrane</location>
        <topology evidence="1">Multi-pass membrane protein</topology>
    </subcellularLocation>
</comment>
<keyword evidence="2" id="KW-1003">Cell membrane</keyword>
<dbReference type="PROSITE" id="PS50262">
    <property type="entry name" value="G_PROTEIN_RECEP_F1_2"/>
    <property type="match status" value="1"/>
</dbReference>
<dbReference type="Pfam" id="PF13853">
    <property type="entry name" value="7tm_4"/>
    <property type="match status" value="1"/>
</dbReference>
<dbReference type="EMBL" id="JAUPFM010000015">
    <property type="protein sequence ID" value="KAK2828282.1"/>
    <property type="molecule type" value="Genomic_DNA"/>
</dbReference>
<dbReference type="AlphaFoldDB" id="A0AA88S6V6"/>
<dbReference type="PANTHER" id="PTHR26451">
    <property type="entry name" value="G_PROTEIN_RECEP_F1_2 DOMAIN-CONTAINING PROTEIN"/>
    <property type="match status" value="1"/>
</dbReference>
<evidence type="ECO:0000256" key="11">
    <source>
        <dbReference type="ARBA" id="ARBA00023180"/>
    </source>
</evidence>
<evidence type="ECO:0000313" key="16">
    <source>
        <dbReference type="Proteomes" id="UP001187415"/>
    </source>
</evidence>
<keyword evidence="4 13" id="KW-0812">Transmembrane</keyword>
<feature type="transmembrane region" description="Helical" evidence="13">
    <location>
        <begin position="252"/>
        <end position="272"/>
    </location>
</feature>
<keyword evidence="7" id="KW-0297">G-protein coupled receptor</keyword>
<dbReference type="Proteomes" id="UP001187415">
    <property type="component" value="Unassembled WGS sequence"/>
</dbReference>
<accession>A0AA88S6V6</accession>
<evidence type="ECO:0000313" key="15">
    <source>
        <dbReference type="EMBL" id="KAK2828282.1"/>
    </source>
</evidence>
<sequence length="330" mass="37900">MEFFNTFRRQNITFMRPAYFFISGFIGIPHIEYYYAFLFFIYIVSVLGNTVVVIIIMLDNNLRSPKYIAVFNLVFVDLFSSSALVPKVLDIFLFDHNYIPYNDCLTFLFFCFSSLSMQSLNLVALAYDRLLAIIFPLHYQAKMTHRFMLSLVAFFWMFSITITLVSVGLLTRVSFCNSVIINSYFCDHGPMYRLGCNDVTPNRAIGGLAPVLILWLPLVFILLSYCYIVYALSKISTVRERIKAFKTCTGHLSLVAINFLPIIFVYLFGGTIHPNARIINLSLTSVLPSMLNPIIYVLQTQEIKLSLKKLCKIEWHFKIATRNENALCAA</sequence>
<dbReference type="PANTHER" id="PTHR26451:SF869">
    <property type="entry name" value="OLFACTORY RECEPTOR 530-RELATED"/>
    <property type="match status" value="1"/>
</dbReference>
<protein>
    <recommendedName>
        <fullName evidence="14">G-protein coupled receptors family 1 profile domain-containing protein</fullName>
    </recommendedName>
</protein>
<evidence type="ECO:0000256" key="12">
    <source>
        <dbReference type="ARBA" id="ARBA00023224"/>
    </source>
</evidence>
<evidence type="ECO:0000256" key="8">
    <source>
        <dbReference type="ARBA" id="ARBA00023136"/>
    </source>
</evidence>
<evidence type="ECO:0000256" key="5">
    <source>
        <dbReference type="ARBA" id="ARBA00022725"/>
    </source>
</evidence>
<dbReference type="PRINTS" id="PR00245">
    <property type="entry name" value="OLFACTORYR"/>
</dbReference>
<keyword evidence="9" id="KW-1015">Disulfide bond</keyword>
<dbReference type="GO" id="GO:0005886">
    <property type="term" value="C:plasma membrane"/>
    <property type="evidence" value="ECO:0007669"/>
    <property type="project" value="UniProtKB-SubCell"/>
</dbReference>
<keyword evidence="3" id="KW-0716">Sensory transduction</keyword>
<feature type="transmembrane region" description="Helical" evidence="13">
    <location>
        <begin position="37"/>
        <end position="58"/>
    </location>
</feature>
<evidence type="ECO:0000256" key="10">
    <source>
        <dbReference type="ARBA" id="ARBA00023170"/>
    </source>
</evidence>
<keyword evidence="6 13" id="KW-1133">Transmembrane helix</keyword>
<feature type="transmembrane region" description="Helical" evidence="13">
    <location>
        <begin position="278"/>
        <end position="298"/>
    </location>
</feature>
<organism evidence="15 16">
    <name type="scientific">Channa striata</name>
    <name type="common">Snakehead murrel</name>
    <name type="synonym">Ophicephalus striatus</name>
    <dbReference type="NCBI Taxonomy" id="64152"/>
    <lineage>
        <taxon>Eukaryota</taxon>
        <taxon>Metazoa</taxon>
        <taxon>Chordata</taxon>
        <taxon>Craniata</taxon>
        <taxon>Vertebrata</taxon>
        <taxon>Euteleostomi</taxon>
        <taxon>Actinopterygii</taxon>
        <taxon>Neopterygii</taxon>
        <taxon>Teleostei</taxon>
        <taxon>Neoteleostei</taxon>
        <taxon>Acanthomorphata</taxon>
        <taxon>Anabantaria</taxon>
        <taxon>Anabantiformes</taxon>
        <taxon>Channoidei</taxon>
        <taxon>Channidae</taxon>
        <taxon>Channa</taxon>
    </lineage>
</organism>
<evidence type="ECO:0000256" key="1">
    <source>
        <dbReference type="ARBA" id="ARBA00004651"/>
    </source>
</evidence>